<dbReference type="Gene3D" id="3.60.15.10">
    <property type="entry name" value="Ribonuclease Z/Hydroxyacylglutathione hydrolase-like"/>
    <property type="match status" value="1"/>
</dbReference>
<dbReference type="GO" id="GO:0046872">
    <property type="term" value="F:metal ion binding"/>
    <property type="evidence" value="ECO:0007669"/>
    <property type="project" value="UniProtKB-KW"/>
</dbReference>
<dbReference type="KEGG" id="arac:E0W69_016410"/>
<dbReference type="OrthoDB" id="9802897at2"/>
<dbReference type="SUPFAM" id="SSF56281">
    <property type="entry name" value="Metallo-hydrolase/oxidoreductase"/>
    <property type="match status" value="1"/>
</dbReference>
<dbReference type="InterPro" id="IPR051013">
    <property type="entry name" value="MBL_superfamily_lactonases"/>
</dbReference>
<accession>A0A5P2GAF3</accession>
<dbReference type="InterPro" id="IPR001279">
    <property type="entry name" value="Metallo-B-lactamas"/>
</dbReference>
<dbReference type="PANTHER" id="PTHR42978:SF2">
    <property type="entry name" value="102 KBASES UNSTABLE REGION: FROM 1 TO 119443"/>
    <property type="match status" value="1"/>
</dbReference>
<dbReference type="InterPro" id="IPR036866">
    <property type="entry name" value="RibonucZ/Hydroxyglut_hydro"/>
</dbReference>
<dbReference type="PANTHER" id="PTHR42978">
    <property type="entry name" value="QUORUM-QUENCHING LACTONASE YTNP-RELATED-RELATED"/>
    <property type="match status" value="1"/>
</dbReference>
<proteinExistence type="inferred from homology"/>
<dbReference type="Pfam" id="PF00753">
    <property type="entry name" value="Lactamase_B"/>
    <property type="match status" value="1"/>
</dbReference>
<keyword evidence="8" id="KW-1185">Reference proteome</keyword>
<reference evidence="7 8" key="1">
    <citation type="submission" date="2019-09" db="EMBL/GenBank/DDBJ databases">
        <title>Complete genome sequence of Arachidicoccus sp. B3-10 isolated from apple orchard soil.</title>
        <authorList>
            <person name="Kim H.S."/>
            <person name="Han K.-I."/>
            <person name="Suh M.K."/>
            <person name="Lee K.C."/>
            <person name="Eom M.K."/>
            <person name="Kim J.-S."/>
            <person name="Kang S.W."/>
            <person name="Sin Y."/>
            <person name="Lee J.-S."/>
        </authorList>
    </citation>
    <scope>NUCLEOTIDE SEQUENCE [LARGE SCALE GENOMIC DNA]</scope>
    <source>
        <strain evidence="7 8">B3-10</strain>
    </source>
</reference>
<evidence type="ECO:0000256" key="3">
    <source>
        <dbReference type="ARBA" id="ARBA00022723"/>
    </source>
</evidence>
<comment type="cofactor">
    <cofactor evidence="1">
        <name>Zn(2+)</name>
        <dbReference type="ChEBI" id="CHEBI:29105"/>
    </cofactor>
</comment>
<dbReference type="EMBL" id="CP044016">
    <property type="protein sequence ID" value="QES90163.1"/>
    <property type="molecule type" value="Genomic_DNA"/>
</dbReference>
<evidence type="ECO:0000313" key="8">
    <source>
        <dbReference type="Proteomes" id="UP000292424"/>
    </source>
</evidence>
<keyword evidence="5" id="KW-0862">Zinc</keyword>
<evidence type="ECO:0000256" key="1">
    <source>
        <dbReference type="ARBA" id="ARBA00001947"/>
    </source>
</evidence>
<feature type="domain" description="Metallo-beta-lactamase" evidence="6">
    <location>
        <begin position="51"/>
        <end position="248"/>
    </location>
</feature>
<dbReference type="AlphaFoldDB" id="A0A5P2GAF3"/>
<keyword evidence="4 7" id="KW-0378">Hydrolase</keyword>
<evidence type="ECO:0000256" key="5">
    <source>
        <dbReference type="ARBA" id="ARBA00022833"/>
    </source>
</evidence>
<name>A0A5P2GAF3_9BACT</name>
<keyword evidence="3" id="KW-0479">Metal-binding</keyword>
<evidence type="ECO:0000259" key="6">
    <source>
        <dbReference type="SMART" id="SM00849"/>
    </source>
</evidence>
<dbReference type="GO" id="GO:0016787">
    <property type="term" value="F:hydrolase activity"/>
    <property type="evidence" value="ECO:0007669"/>
    <property type="project" value="UniProtKB-KW"/>
</dbReference>
<evidence type="ECO:0000256" key="4">
    <source>
        <dbReference type="ARBA" id="ARBA00022801"/>
    </source>
</evidence>
<sequence>MVLILQQNIDKVKIVALQDGIFSVDGTKQFVPFNPAVDDIDVRPHGSVFLSVTPFLVEKDNEVIILDTGLGTKNDQGEWKIVENLAKYGHRPEEVTKVIFSHLHKDHIKGLGAFDDNGIFHYTFPNATHYYQGKEMEYAMSKGAPSFDIQTLQALKDRPGNVILDGDGEILPGITYQVTGGHTPFHQAIYLQEGEDKYLFGADEAPMLTQMRNRINAKYDYDGKKAMEWRKKWWENEGEDGWKFLFYHDPKVVIYSKK</sequence>
<protein>
    <submittedName>
        <fullName evidence="7">MBL fold metallo-hydrolase</fullName>
    </submittedName>
</protein>
<gene>
    <name evidence="7" type="ORF">E0W69_016410</name>
</gene>
<evidence type="ECO:0000313" key="7">
    <source>
        <dbReference type="EMBL" id="QES90163.1"/>
    </source>
</evidence>
<organism evidence="7 8">
    <name type="scientific">Rhizosphaericola mali</name>
    <dbReference type="NCBI Taxonomy" id="2545455"/>
    <lineage>
        <taxon>Bacteria</taxon>
        <taxon>Pseudomonadati</taxon>
        <taxon>Bacteroidota</taxon>
        <taxon>Chitinophagia</taxon>
        <taxon>Chitinophagales</taxon>
        <taxon>Chitinophagaceae</taxon>
        <taxon>Rhizosphaericola</taxon>
    </lineage>
</organism>
<evidence type="ECO:0000256" key="2">
    <source>
        <dbReference type="ARBA" id="ARBA00007749"/>
    </source>
</evidence>
<dbReference type="Proteomes" id="UP000292424">
    <property type="component" value="Chromosome"/>
</dbReference>
<comment type="similarity">
    <text evidence="2">Belongs to the metallo-beta-lactamase superfamily.</text>
</comment>
<dbReference type="SMART" id="SM00849">
    <property type="entry name" value="Lactamase_B"/>
    <property type="match status" value="1"/>
</dbReference>